<evidence type="ECO:0000256" key="1">
    <source>
        <dbReference type="SAM" id="Phobius"/>
    </source>
</evidence>
<evidence type="ECO:0000313" key="3">
    <source>
        <dbReference type="Proteomes" id="UP000044071"/>
    </source>
</evidence>
<keyword evidence="1" id="KW-1133">Transmembrane helix</keyword>
<keyword evidence="3" id="KW-1185">Reference proteome</keyword>
<evidence type="ECO:0000313" key="2">
    <source>
        <dbReference type="EMBL" id="CDZ76686.1"/>
    </source>
</evidence>
<dbReference type="InterPro" id="IPR021548">
    <property type="entry name" value="DUF2895"/>
</dbReference>
<dbReference type="eggNOG" id="ENOG5030T2P">
    <property type="taxonomic scope" value="Bacteria"/>
</dbReference>
<accession>A0A078KUH5</accession>
<sequence>MFNYWKKIDNLHHHNRLLLAFIGLLSVIMLALIITLMTLPKRYEFWLTPNMTANGGLMKASEVPNEYVQGFVSSLMPSLYSWTNKGKDEFTQNIRAFHYYFTPRHEQLLHQTLAAYKNAQLFDRTQVASLYRFMEPQDIQKIGPDTWEVQLVLRITQRLKDNSAMVIADKVVSFHLRVVKVNLSRLHNPFQLALDGYTRPEERLQDLLVDTEEHHEIR</sequence>
<dbReference type="RefSeq" id="WP_043873165.1">
    <property type="nucleotide sequence ID" value="NZ_CCVW01000001.1"/>
</dbReference>
<reference evidence="2 3" key="1">
    <citation type="submission" date="2014-06" db="EMBL/GenBank/DDBJ databases">
        <authorList>
            <person name="Urmite Genomes Urmite Genomes"/>
        </authorList>
    </citation>
    <scope>NUCLEOTIDE SEQUENCE [LARGE SCALE GENOMIC DNA]</scope>
</reference>
<dbReference type="AlphaFoldDB" id="A0A078KUH5"/>
<keyword evidence="1" id="KW-0472">Membrane</keyword>
<keyword evidence="1" id="KW-0812">Transmembrane</keyword>
<gene>
    <name evidence="2" type="ORF">BN59_00960</name>
</gene>
<name>A0A078KUH5_9GAMM</name>
<organism evidence="2 3">
    <name type="scientific">Legionella massiliensis</name>
    <dbReference type="NCBI Taxonomy" id="1034943"/>
    <lineage>
        <taxon>Bacteria</taxon>
        <taxon>Pseudomonadati</taxon>
        <taxon>Pseudomonadota</taxon>
        <taxon>Gammaproteobacteria</taxon>
        <taxon>Legionellales</taxon>
        <taxon>Legionellaceae</taxon>
        <taxon>Legionella</taxon>
    </lineage>
</organism>
<dbReference type="Proteomes" id="UP000044071">
    <property type="component" value="Unassembled WGS sequence"/>
</dbReference>
<dbReference type="OrthoDB" id="8558441at2"/>
<feature type="transmembrane region" description="Helical" evidence="1">
    <location>
        <begin position="17"/>
        <end position="39"/>
    </location>
</feature>
<dbReference type="STRING" id="1034943.BN59_00960"/>
<proteinExistence type="predicted"/>
<protein>
    <submittedName>
        <fullName evidence="2">Integrating conjugative element protein, family</fullName>
    </submittedName>
</protein>
<dbReference type="Pfam" id="PF11444">
    <property type="entry name" value="DUF2895"/>
    <property type="match status" value="1"/>
</dbReference>
<dbReference type="EMBL" id="CCSB01000001">
    <property type="protein sequence ID" value="CDZ76686.1"/>
    <property type="molecule type" value="Genomic_DNA"/>
</dbReference>